<feature type="compositionally biased region" description="Low complexity" evidence="1">
    <location>
        <begin position="123"/>
        <end position="135"/>
    </location>
</feature>
<dbReference type="PANTHER" id="PTHR28096">
    <property type="entry name" value="PROTEIN FAF1"/>
    <property type="match status" value="1"/>
</dbReference>
<feature type="region of interest" description="Disordered" evidence="1">
    <location>
        <begin position="43"/>
        <end position="147"/>
    </location>
</feature>
<dbReference type="GO" id="GO:0000462">
    <property type="term" value="P:maturation of SSU-rRNA from tricistronic rRNA transcript (SSU-rRNA, 5.8S rRNA, LSU-rRNA)"/>
    <property type="evidence" value="ECO:0007669"/>
    <property type="project" value="TreeGrafter"/>
</dbReference>
<accession>A0A8H4M867</accession>
<keyword evidence="3" id="KW-1185">Reference proteome</keyword>
<dbReference type="InterPro" id="IPR053030">
    <property type="entry name" value="Ribosomal_biogenesis_FAF1-like"/>
</dbReference>
<feature type="compositionally biased region" description="Acidic residues" evidence="1">
    <location>
        <begin position="80"/>
        <end position="89"/>
    </location>
</feature>
<dbReference type="EMBL" id="JAAAPX010000089">
    <property type="protein sequence ID" value="KAF4232583.1"/>
    <property type="molecule type" value="Genomic_DNA"/>
</dbReference>
<reference evidence="2" key="1">
    <citation type="journal article" date="2020" name="bioRxiv">
        <title>Genomic and phenotypic heterogeneity of clinical isolates of the human pathogens Aspergillus fumigatus, Aspergillus lentulus and Aspergillus fumigatiaffinis.</title>
        <authorList>
            <person name="dos Santos R.A.C."/>
            <person name="Steenwyk J.L."/>
            <person name="Rivero-Menendez O."/>
            <person name="Mead M.E."/>
            <person name="Silva L.P."/>
            <person name="Bastos R.W."/>
            <person name="Alastruey-Izquierdo A."/>
            <person name="Goldman G.H."/>
            <person name="Rokas A."/>
        </authorList>
    </citation>
    <scope>NUCLEOTIDE SEQUENCE</scope>
    <source>
        <strain evidence="2">CNM-CM6805</strain>
    </source>
</reference>
<reference evidence="2" key="2">
    <citation type="submission" date="2020-04" db="EMBL/GenBank/DDBJ databases">
        <authorList>
            <person name="Santos R.A.C."/>
            <person name="Steenwyk J.L."/>
            <person name="Rivero-Menendez O."/>
            <person name="Mead M.E."/>
            <person name="Silva L.P."/>
            <person name="Bastos R.W."/>
            <person name="Alastruey-Izquierdo A."/>
            <person name="Goldman G.H."/>
            <person name="Rokas A."/>
        </authorList>
    </citation>
    <scope>NUCLEOTIDE SEQUENCE</scope>
    <source>
        <strain evidence="2">CNM-CM6805</strain>
    </source>
</reference>
<evidence type="ECO:0000313" key="2">
    <source>
        <dbReference type="EMBL" id="KAF4232583.1"/>
    </source>
</evidence>
<evidence type="ECO:0000256" key="1">
    <source>
        <dbReference type="SAM" id="MobiDB-lite"/>
    </source>
</evidence>
<protein>
    <submittedName>
        <fullName evidence="2">Uncharacterized protein</fullName>
    </submittedName>
</protein>
<dbReference type="PANTHER" id="PTHR28096:SF1">
    <property type="entry name" value="PROTEIN FAF1"/>
    <property type="match status" value="1"/>
</dbReference>
<sequence>MIGKRKRDTAVASRSSKTEDEEQASTVPDTSAAHDLFRKFFEAQFEPLELPGGQINREQESQEDEQDYSDGLESGSEWDGVSEEEEDNQVEVVEYQDRTTKDKEIQDKKARKAFMTAKPPTLSTESTTTKPASKKATNEKEDDDDDAMDAEHLKNDLALQRLLKESHLLDSASELAPTGKNRLKALDLRMQSLGAKTSLYQQNMPSSLRRGIKAKALTKEEKRRREAKENGIILEKPTHKSKVTKGRRERGIAGPGIGKLSGGTLNLSKRDIAVVQSSRRSISCNLAIAMASFQVAKEKVQQGLPLLSRKALDDSRAVCEIVGPLLATIVATDGAIDH</sequence>
<name>A0A8H4M867_9EURO</name>
<feature type="compositionally biased region" description="Acidic residues" evidence="1">
    <location>
        <begin position="61"/>
        <end position="70"/>
    </location>
</feature>
<dbReference type="OrthoDB" id="5556956at2759"/>
<dbReference type="AlphaFoldDB" id="A0A8H4M867"/>
<feature type="compositionally biased region" description="Basic and acidic residues" evidence="1">
    <location>
        <begin position="95"/>
        <end position="108"/>
    </location>
</feature>
<dbReference type="InterPro" id="IPR027973">
    <property type="entry name" value="FSAF1-like"/>
</dbReference>
<organism evidence="2 3">
    <name type="scientific">Aspergillus fumigatiaffinis</name>
    <dbReference type="NCBI Taxonomy" id="340414"/>
    <lineage>
        <taxon>Eukaryota</taxon>
        <taxon>Fungi</taxon>
        <taxon>Dikarya</taxon>
        <taxon>Ascomycota</taxon>
        <taxon>Pezizomycotina</taxon>
        <taxon>Eurotiomycetes</taxon>
        <taxon>Eurotiomycetidae</taxon>
        <taxon>Eurotiales</taxon>
        <taxon>Aspergillaceae</taxon>
        <taxon>Aspergillus</taxon>
        <taxon>Aspergillus subgen. Fumigati</taxon>
    </lineage>
</organism>
<comment type="caution">
    <text evidence="2">The sequence shown here is derived from an EMBL/GenBank/DDBJ whole genome shotgun (WGS) entry which is preliminary data.</text>
</comment>
<evidence type="ECO:0000313" key="3">
    <source>
        <dbReference type="Proteomes" id="UP000653565"/>
    </source>
</evidence>
<dbReference type="GO" id="GO:0005730">
    <property type="term" value="C:nucleolus"/>
    <property type="evidence" value="ECO:0007669"/>
    <property type="project" value="TreeGrafter"/>
</dbReference>
<dbReference type="Proteomes" id="UP000653565">
    <property type="component" value="Unassembled WGS sequence"/>
</dbReference>
<proteinExistence type="predicted"/>
<dbReference type="Pfam" id="PF15375">
    <property type="entry name" value="FSAF1"/>
    <property type="match status" value="1"/>
</dbReference>
<gene>
    <name evidence="2" type="ORF">CNMCM6805_009804</name>
</gene>
<feature type="region of interest" description="Disordered" evidence="1">
    <location>
        <begin position="1"/>
        <end position="31"/>
    </location>
</feature>